<evidence type="ECO:0000313" key="2">
    <source>
        <dbReference type="WBParaSite" id="JU765_v2.g586.t1"/>
    </source>
</evidence>
<evidence type="ECO:0000313" key="1">
    <source>
        <dbReference type="Proteomes" id="UP000887576"/>
    </source>
</evidence>
<protein>
    <submittedName>
        <fullName evidence="2">Uncharacterized protein</fullName>
    </submittedName>
</protein>
<reference evidence="2" key="1">
    <citation type="submission" date="2022-11" db="UniProtKB">
        <authorList>
            <consortium name="WormBaseParasite"/>
        </authorList>
    </citation>
    <scope>IDENTIFICATION</scope>
</reference>
<name>A0AC34RDT0_9BILA</name>
<proteinExistence type="predicted"/>
<organism evidence="1 2">
    <name type="scientific">Panagrolaimus sp. JU765</name>
    <dbReference type="NCBI Taxonomy" id="591449"/>
    <lineage>
        <taxon>Eukaryota</taxon>
        <taxon>Metazoa</taxon>
        <taxon>Ecdysozoa</taxon>
        <taxon>Nematoda</taxon>
        <taxon>Chromadorea</taxon>
        <taxon>Rhabditida</taxon>
        <taxon>Tylenchina</taxon>
        <taxon>Panagrolaimomorpha</taxon>
        <taxon>Panagrolaimoidea</taxon>
        <taxon>Panagrolaimidae</taxon>
        <taxon>Panagrolaimus</taxon>
    </lineage>
</organism>
<sequence>MKVKFLAIFLLINVTGVYGWFDFVYGKDTPQTGCDYEIKPQFGLTGWTDWPWRCQYRNRVNVTCRLGKKINPNAYLQVWDGDIIGDDLINTDRWTYISDDDKTAYVDLWVHPQQWEGKDIPGSHIELYFWFVNPCGDGNYRRGNLMENHFSFP</sequence>
<dbReference type="WBParaSite" id="JU765_v2.g586.t1">
    <property type="protein sequence ID" value="JU765_v2.g586.t1"/>
    <property type="gene ID" value="JU765_v2.g586"/>
</dbReference>
<dbReference type="Proteomes" id="UP000887576">
    <property type="component" value="Unplaced"/>
</dbReference>
<accession>A0AC34RDT0</accession>